<reference evidence="1" key="1">
    <citation type="submission" date="2020-03" db="EMBL/GenBank/DDBJ databases">
        <authorList>
            <person name="Weist P."/>
        </authorList>
    </citation>
    <scope>NUCLEOTIDE SEQUENCE</scope>
</reference>
<evidence type="ECO:0000313" key="2">
    <source>
        <dbReference type="Proteomes" id="UP001153269"/>
    </source>
</evidence>
<proteinExistence type="predicted"/>
<keyword evidence="2" id="KW-1185">Reference proteome</keyword>
<protein>
    <submittedName>
        <fullName evidence="1">Uncharacterized protein</fullName>
    </submittedName>
</protein>
<organism evidence="1 2">
    <name type="scientific">Pleuronectes platessa</name>
    <name type="common">European plaice</name>
    <dbReference type="NCBI Taxonomy" id="8262"/>
    <lineage>
        <taxon>Eukaryota</taxon>
        <taxon>Metazoa</taxon>
        <taxon>Chordata</taxon>
        <taxon>Craniata</taxon>
        <taxon>Vertebrata</taxon>
        <taxon>Euteleostomi</taxon>
        <taxon>Actinopterygii</taxon>
        <taxon>Neopterygii</taxon>
        <taxon>Teleostei</taxon>
        <taxon>Neoteleostei</taxon>
        <taxon>Acanthomorphata</taxon>
        <taxon>Carangaria</taxon>
        <taxon>Pleuronectiformes</taxon>
        <taxon>Pleuronectoidei</taxon>
        <taxon>Pleuronectidae</taxon>
        <taxon>Pleuronectes</taxon>
    </lineage>
</organism>
<dbReference type="EMBL" id="CADEAL010003668">
    <property type="protein sequence ID" value="CAB1445469.1"/>
    <property type="molecule type" value="Genomic_DNA"/>
</dbReference>
<sequence length="113" mass="12217">MNEAPLCGGADFVCLCAAPNCSPLRSFTPEGDPMMLAAKGGEQLAAEPWTLNPRILLFAWHTVINAEPVTQFCVGASEVFSGWDGLHRVFFVRRAASQVAHTVQYSSMRMDGG</sequence>
<evidence type="ECO:0000313" key="1">
    <source>
        <dbReference type="EMBL" id="CAB1445469.1"/>
    </source>
</evidence>
<name>A0A9N7Z0N6_PLEPL</name>
<dbReference type="AlphaFoldDB" id="A0A9N7Z0N6"/>
<comment type="caution">
    <text evidence="1">The sequence shown here is derived from an EMBL/GenBank/DDBJ whole genome shotgun (WGS) entry which is preliminary data.</text>
</comment>
<accession>A0A9N7Z0N6</accession>
<dbReference type="Proteomes" id="UP001153269">
    <property type="component" value="Unassembled WGS sequence"/>
</dbReference>
<gene>
    <name evidence="1" type="ORF">PLEPLA_LOCUS33200</name>
</gene>